<gene>
    <name evidence="2" type="ORF">LX16_2345</name>
</gene>
<dbReference type="AlphaFoldDB" id="A0A562V135"/>
<accession>A0A562V135</accession>
<keyword evidence="1" id="KW-0472">Membrane</keyword>
<organism evidence="2 3">
    <name type="scientific">Stackebrandtia albiflava</name>
    <dbReference type="NCBI Taxonomy" id="406432"/>
    <lineage>
        <taxon>Bacteria</taxon>
        <taxon>Bacillati</taxon>
        <taxon>Actinomycetota</taxon>
        <taxon>Actinomycetes</taxon>
        <taxon>Glycomycetales</taxon>
        <taxon>Glycomycetaceae</taxon>
        <taxon>Stackebrandtia</taxon>
    </lineage>
</organism>
<evidence type="ECO:0000256" key="1">
    <source>
        <dbReference type="SAM" id="Phobius"/>
    </source>
</evidence>
<feature type="transmembrane region" description="Helical" evidence="1">
    <location>
        <begin position="120"/>
        <end position="148"/>
    </location>
</feature>
<reference evidence="2 3" key="1">
    <citation type="journal article" date="2013" name="Stand. Genomic Sci.">
        <title>Genomic Encyclopedia of Type Strains, Phase I: The one thousand microbial genomes (KMG-I) project.</title>
        <authorList>
            <person name="Kyrpides N.C."/>
            <person name="Woyke T."/>
            <person name="Eisen J.A."/>
            <person name="Garrity G."/>
            <person name="Lilburn T.G."/>
            <person name="Beck B.J."/>
            <person name="Whitman W.B."/>
            <person name="Hugenholtz P."/>
            <person name="Klenk H.P."/>
        </authorList>
    </citation>
    <scope>NUCLEOTIDE SEQUENCE [LARGE SCALE GENOMIC DNA]</scope>
    <source>
        <strain evidence="2 3">DSM 45044</strain>
    </source>
</reference>
<dbReference type="Proteomes" id="UP000321617">
    <property type="component" value="Unassembled WGS sequence"/>
</dbReference>
<sequence>MFTAIDAAATRWRQRFPLLEPAGVLAVATATVVFVGLNDPNAPGNYPTCPFLAMTGYYCPGCGSLRAIHALAHLDLGTALRLNLLTVLVMLPLAAFYYFRWAGERLLGRPLRRNLAHPAWIWAFLVLILGFWLTRNLPFAAILAPYGIAP</sequence>
<evidence type="ECO:0000313" key="2">
    <source>
        <dbReference type="EMBL" id="TWJ11619.1"/>
    </source>
</evidence>
<evidence type="ECO:0000313" key="3">
    <source>
        <dbReference type="Proteomes" id="UP000321617"/>
    </source>
</evidence>
<name>A0A562V135_9ACTN</name>
<comment type="caution">
    <text evidence="2">The sequence shown here is derived from an EMBL/GenBank/DDBJ whole genome shotgun (WGS) entry which is preliminary data.</text>
</comment>
<proteinExistence type="predicted"/>
<protein>
    <submittedName>
        <fullName evidence="2">Uncharacterized protein DUF2752</fullName>
    </submittedName>
</protein>
<dbReference type="Pfam" id="PF10825">
    <property type="entry name" value="DUF2752"/>
    <property type="match status" value="1"/>
</dbReference>
<keyword evidence="1" id="KW-0812">Transmembrane</keyword>
<dbReference type="InterPro" id="IPR021215">
    <property type="entry name" value="DUF2752"/>
</dbReference>
<feature type="transmembrane region" description="Helical" evidence="1">
    <location>
        <begin position="18"/>
        <end position="37"/>
    </location>
</feature>
<feature type="transmembrane region" description="Helical" evidence="1">
    <location>
        <begin position="80"/>
        <end position="99"/>
    </location>
</feature>
<keyword evidence="3" id="KW-1185">Reference proteome</keyword>
<dbReference type="EMBL" id="VLLL01000006">
    <property type="protein sequence ID" value="TWJ11619.1"/>
    <property type="molecule type" value="Genomic_DNA"/>
</dbReference>
<keyword evidence="1" id="KW-1133">Transmembrane helix</keyword>
<dbReference type="RefSeq" id="WP_211354467.1">
    <property type="nucleotide sequence ID" value="NZ_BAABIJ010000002.1"/>
</dbReference>